<keyword evidence="4 9" id="KW-0812">Transmembrane</keyword>
<keyword evidence="3" id="KW-0132">Cell division</keyword>
<protein>
    <submittedName>
        <fullName evidence="11">FtsQ-type POTRA domain-containing protein</fullName>
    </submittedName>
</protein>
<evidence type="ECO:0000256" key="9">
    <source>
        <dbReference type="SAM" id="Phobius"/>
    </source>
</evidence>
<dbReference type="Proteomes" id="UP001267426">
    <property type="component" value="Unassembled WGS sequence"/>
</dbReference>
<dbReference type="PANTHER" id="PTHR35851:SF1">
    <property type="entry name" value="CELL DIVISION PROTEIN FTSQ"/>
    <property type="match status" value="1"/>
</dbReference>
<keyword evidence="7" id="KW-0131">Cell cycle</keyword>
<keyword evidence="2" id="KW-1003">Cell membrane</keyword>
<feature type="domain" description="POTRA" evidence="10">
    <location>
        <begin position="35"/>
        <end position="104"/>
    </location>
</feature>
<dbReference type="PROSITE" id="PS51779">
    <property type="entry name" value="POTRA"/>
    <property type="match status" value="1"/>
</dbReference>
<keyword evidence="12" id="KW-1185">Reference proteome</keyword>
<organism evidence="11 12">
    <name type="scientific">Rubrivirga litoralis</name>
    <dbReference type="NCBI Taxonomy" id="3075598"/>
    <lineage>
        <taxon>Bacteria</taxon>
        <taxon>Pseudomonadati</taxon>
        <taxon>Rhodothermota</taxon>
        <taxon>Rhodothermia</taxon>
        <taxon>Rhodothermales</taxon>
        <taxon>Rubricoccaceae</taxon>
        <taxon>Rubrivirga</taxon>
    </lineage>
</organism>
<dbReference type="PANTHER" id="PTHR35851">
    <property type="entry name" value="CELL DIVISION PROTEIN FTSQ"/>
    <property type="match status" value="1"/>
</dbReference>
<evidence type="ECO:0000256" key="8">
    <source>
        <dbReference type="SAM" id="MobiDB-lite"/>
    </source>
</evidence>
<evidence type="ECO:0000313" key="11">
    <source>
        <dbReference type="EMBL" id="MDT0630214.1"/>
    </source>
</evidence>
<dbReference type="InterPro" id="IPR013685">
    <property type="entry name" value="POTRA_FtsQ_type"/>
</dbReference>
<gene>
    <name evidence="11" type="ORF">RM540_00500</name>
</gene>
<evidence type="ECO:0000256" key="2">
    <source>
        <dbReference type="ARBA" id="ARBA00022475"/>
    </source>
</evidence>
<evidence type="ECO:0000256" key="6">
    <source>
        <dbReference type="ARBA" id="ARBA00023136"/>
    </source>
</evidence>
<evidence type="ECO:0000313" key="12">
    <source>
        <dbReference type="Proteomes" id="UP001267426"/>
    </source>
</evidence>
<dbReference type="InterPro" id="IPR006311">
    <property type="entry name" value="TAT_signal"/>
</dbReference>
<keyword evidence="5 9" id="KW-1133">Transmembrane helix</keyword>
<evidence type="ECO:0000256" key="1">
    <source>
        <dbReference type="ARBA" id="ARBA00004370"/>
    </source>
</evidence>
<evidence type="ECO:0000256" key="5">
    <source>
        <dbReference type="ARBA" id="ARBA00022989"/>
    </source>
</evidence>
<reference evidence="11 12" key="1">
    <citation type="submission" date="2023-09" db="EMBL/GenBank/DDBJ databases">
        <authorList>
            <person name="Rey-Velasco X."/>
        </authorList>
    </citation>
    <scope>NUCLEOTIDE SEQUENCE [LARGE SCALE GENOMIC DNA]</scope>
    <source>
        <strain evidence="11 12">F394</strain>
    </source>
</reference>
<dbReference type="Gene3D" id="3.10.20.310">
    <property type="entry name" value="membrane protein fhac"/>
    <property type="match status" value="1"/>
</dbReference>
<comment type="subcellular location">
    <subcellularLocation>
        <location evidence="1">Membrane</location>
    </subcellularLocation>
</comment>
<dbReference type="EMBL" id="JAVRHT010000001">
    <property type="protein sequence ID" value="MDT0630214.1"/>
    <property type="molecule type" value="Genomic_DNA"/>
</dbReference>
<feature type="region of interest" description="Disordered" evidence="8">
    <location>
        <begin position="247"/>
        <end position="266"/>
    </location>
</feature>
<name>A0ABU3BLP2_9BACT</name>
<feature type="transmembrane region" description="Helical" evidence="9">
    <location>
        <begin position="12"/>
        <end position="31"/>
    </location>
</feature>
<evidence type="ECO:0000256" key="7">
    <source>
        <dbReference type="ARBA" id="ARBA00023306"/>
    </source>
</evidence>
<evidence type="ECO:0000256" key="3">
    <source>
        <dbReference type="ARBA" id="ARBA00022618"/>
    </source>
</evidence>
<dbReference type="RefSeq" id="WP_311661177.1">
    <property type="nucleotide sequence ID" value="NZ_JAVRHT010000001.1"/>
</dbReference>
<proteinExistence type="predicted"/>
<evidence type="ECO:0000256" key="4">
    <source>
        <dbReference type="ARBA" id="ARBA00022692"/>
    </source>
</evidence>
<dbReference type="Pfam" id="PF08478">
    <property type="entry name" value="POTRA_1"/>
    <property type="match status" value="1"/>
</dbReference>
<dbReference type="InterPro" id="IPR034746">
    <property type="entry name" value="POTRA"/>
</dbReference>
<evidence type="ECO:0000259" key="10">
    <source>
        <dbReference type="PROSITE" id="PS51779"/>
    </source>
</evidence>
<sequence>MADSKHTTRRRWLRRLGGVALVLALVAAWVWQRTLPFERVAVVGTAHAPVAEVERLVGVTPDSTALYALDPGLLAGRAERHPWVHRASVRRLPTGTLRVRVEEREPVALALGADGRPSHFLDAQGFMMPPSPSALYDVPVLRDAPPYHAVQPVADADLRSLLAALSRADDATRALVSEVAWGPSPTLWTTPTTGHGSVPVRLGRGGDPADQLRRLRAFWDQAVLPRPAHDFRLVDLRFDGQVVTREGGAADGSRVTGDEPESASRG</sequence>
<comment type="caution">
    <text evidence="11">The sequence shown here is derived from an EMBL/GenBank/DDBJ whole genome shotgun (WGS) entry which is preliminary data.</text>
</comment>
<dbReference type="PROSITE" id="PS51318">
    <property type="entry name" value="TAT"/>
    <property type="match status" value="1"/>
</dbReference>
<dbReference type="InterPro" id="IPR026579">
    <property type="entry name" value="FtsQ"/>
</dbReference>
<keyword evidence="6 9" id="KW-0472">Membrane</keyword>
<accession>A0ABU3BLP2</accession>